<dbReference type="Gene3D" id="3.40.630.30">
    <property type="match status" value="1"/>
</dbReference>
<sequence>MQIRYFESQDYQAVQAIYQEGIATDHATFQTAAKSWEEFDQDMHSHSRLVAVSQDVILGWAAISPISTRAVYSGIAEVSIYVAIQAHGKGIGKKLMMELIRESEKHNIWTLQSSIFPENIGSLKLHESTGFRIIGKREKIGKMNGLWRDTILMERRSHLVGV</sequence>
<dbReference type="RefSeq" id="WP_130253902.1">
    <property type="nucleotide sequence ID" value="NZ_PPSX01000006.1"/>
</dbReference>
<dbReference type="GO" id="GO:0016747">
    <property type="term" value="F:acyltransferase activity, transferring groups other than amino-acyl groups"/>
    <property type="evidence" value="ECO:0007669"/>
    <property type="project" value="InterPro"/>
</dbReference>
<dbReference type="Pfam" id="PF13420">
    <property type="entry name" value="Acetyltransf_4"/>
    <property type="match status" value="1"/>
</dbReference>
<evidence type="ECO:0000313" key="5">
    <source>
        <dbReference type="Proteomes" id="UP000291338"/>
    </source>
</evidence>
<dbReference type="EMBL" id="PPSX01000006">
    <property type="protein sequence ID" value="RZQ54902.1"/>
    <property type="molecule type" value="Genomic_DNA"/>
</dbReference>
<keyword evidence="2" id="KW-0012">Acyltransferase</keyword>
<reference evidence="4 5" key="1">
    <citation type="submission" date="2018-01" db="EMBL/GenBank/DDBJ databases">
        <title>Co-occurrence of chitin degradation, pigmentation and bioactivity in marine Pseudoalteromonas.</title>
        <authorList>
            <person name="Paulsen S."/>
            <person name="Gram L."/>
            <person name="Machado H."/>
        </authorList>
    </citation>
    <scope>NUCLEOTIDE SEQUENCE [LARGE SCALE GENOMIC DNA]</scope>
    <source>
        <strain evidence="4 5">S3898</strain>
    </source>
</reference>
<comment type="caution">
    <text evidence="4">The sequence shown here is derived from an EMBL/GenBank/DDBJ whole genome shotgun (WGS) entry which is preliminary data.</text>
</comment>
<proteinExistence type="predicted"/>
<evidence type="ECO:0000259" key="3">
    <source>
        <dbReference type="PROSITE" id="PS51186"/>
    </source>
</evidence>
<dbReference type="Proteomes" id="UP000291338">
    <property type="component" value="Unassembled WGS sequence"/>
</dbReference>
<dbReference type="PROSITE" id="PS51186">
    <property type="entry name" value="GNAT"/>
    <property type="match status" value="1"/>
</dbReference>
<evidence type="ECO:0000256" key="1">
    <source>
        <dbReference type="ARBA" id="ARBA00022679"/>
    </source>
</evidence>
<dbReference type="InterPro" id="IPR000182">
    <property type="entry name" value="GNAT_dom"/>
</dbReference>
<evidence type="ECO:0000313" key="4">
    <source>
        <dbReference type="EMBL" id="RZQ54902.1"/>
    </source>
</evidence>
<dbReference type="AlphaFoldDB" id="A0A4Q7ISG0"/>
<dbReference type="PANTHER" id="PTHR43072">
    <property type="entry name" value="N-ACETYLTRANSFERASE"/>
    <property type="match status" value="1"/>
</dbReference>
<protein>
    <submittedName>
        <fullName evidence="4">Phosphinothricin acetyltransferase</fullName>
    </submittedName>
</protein>
<dbReference type="PANTHER" id="PTHR43072:SF23">
    <property type="entry name" value="UPF0039 PROTEIN C11D3.02C"/>
    <property type="match status" value="1"/>
</dbReference>
<dbReference type="SUPFAM" id="SSF55729">
    <property type="entry name" value="Acyl-CoA N-acyltransferases (Nat)"/>
    <property type="match status" value="1"/>
</dbReference>
<dbReference type="CDD" id="cd04301">
    <property type="entry name" value="NAT_SF"/>
    <property type="match status" value="1"/>
</dbReference>
<name>A0A4Q7ISG0_9GAMM</name>
<gene>
    <name evidence="4" type="ORF">C1E23_01620</name>
</gene>
<keyword evidence="1 4" id="KW-0808">Transferase</keyword>
<feature type="domain" description="N-acetyltransferase" evidence="3">
    <location>
        <begin position="1"/>
        <end position="158"/>
    </location>
</feature>
<organism evidence="4 5">
    <name type="scientific">Pseudoalteromonas phenolica</name>
    <dbReference type="NCBI Taxonomy" id="161398"/>
    <lineage>
        <taxon>Bacteria</taxon>
        <taxon>Pseudomonadati</taxon>
        <taxon>Pseudomonadota</taxon>
        <taxon>Gammaproteobacteria</taxon>
        <taxon>Alteromonadales</taxon>
        <taxon>Pseudoalteromonadaceae</taxon>
        <taxon>Pseudoalteromonas</taxon>
    </lineage>
</organism>
<dbReference type="InterPro" id="IPR016181">
    <property type="entry name" value="Acyl_CoA_acyltransferase"/>
</dbReference>
<evidence type="ECO:0000256" key="2">
    <source>
        <dbReference type="ARBA" id="ARBA00023315"/>
    </source>
</evidence>
<accession>A0A4Q7ISG0</accession>